<accession>A0AAJ6B4D5</accession>
<feature type="transmembrane region" description="Helical" evidence="1">
    <location>
        <begin position="412"/>
        <end position="433"/>
    </location>
</feature>
<feature type="transmembrane region" description="Helical" evidence="1">
    <location>
        <begin position="375"/>
        <end position="392"/>
    </location>
</feature>
<feature type="chain" id="PRO_5042575305" evidence="2">
    <location>
        <begin position="27"/>
        <end position="525"/>
    </location>
</feature>
<evidence type="ECO:0000313" key="4">
    <source>
        <dbReference type="Proteomes" id="UP001213972"/>
    </source>
</evidence>
<evidence type="ECO:0000256" key="1">
    <source>
        <dbReference type="SAM" id="Phobius"/>
    </source>
</evidence>
<keyword evidence="1" id="KW-0812">Transmembrane</keyword>
<evidence type="ECO:0000256" key="2">
    <source>
        <dbReference type="SAM" id="SignalP"/>
    </source>
</evidence>
<organism evidence="3 4">
    <name type="scientific">Candidatus Microbacterium phytovorans</name>
    <dbReference type="NCBI Taxonomy" id="3121374"/>
    <lineage>
        <taxon>Bacteria</taxon>
        <taxon>Bacillati</taxon>
        <taxon>Actinomycetota</taxon>
        <taxon>Actinomycetes</taxon>
        <taxon>Micrococcales</taxon>
        <taxon>Microbacteriaceae</taxon>
        <taxon>Microbacterium</taxon>
    </lineage>
</organism>
<dbReference type="EMBL" id="CP119321">
    <property type="protein sequence ID" value="WEK14227.1"/>
    <property type="molecule type" value="Genomic_DNA"/>
</dbReference>
<name>A0AAJ6B4D5_9MICO</name>
<dbReference type="AlphaFoldDB" id="A0AAJ6B4D5"/>
<gene>
    <name evidence="3" type="ORF">P0Y48_03165</name>
</gene>
<feature type="transmembrane region" description="Helical" evidence="1">
    <location>
        <begin position="199"/>
        <end position="221"/>
    </location>
</feature>
<sequence length="525" mass="54353">MRAAVIALLAAGVVLLPGAASSTASGSDVERGVAVYAVVATDTSVGPEGEETVRTQRGDVRVACVAAECRVVSEPGFGFLGGVPLTVGETIGGEDAEAAAGDPCTIGHGERALTVSARIDGFTATLTQEPVDWTACPDGSEGYAHARTIVWEGTPVAVDPCLFTPTACTVTAGTASRLASGDPAAPSVLSALVPPTEVVVSPASLLTTALLTVILVLLVAFPSGLLNRAVEAGADRLVAWRRTRAPHDGAAEKTPRWRTSWWWAASGVLAASVVSAFVDPQFGFNPGSARVVLSLLVSFAVDIVLGWVLVIWVMSRFHPGVGHDYSFRPASLLVVVAAVIFTRVTGFEPGIVFGLVAGVAFASLPGAAAKARSTLVTMGFAFVASLIAWVLYGLTVPGIGDSVPATLIAETLAGITVGGISSLPLALLPIGGLPGRGLWVWRRGVWAGCYATGLLAFFVILLPLPFSWAEVEWELWAWVGMYAVYAGVAVVAWLVLTRPWRTAAKVTDGVEEEGVESAAGDRVET</sequence>
<dbReference type="Proteomes" id="UP001213972">
    <property type="component" value="Chromosome"/>
</dbReference>
<keyword evidence="1" id="KW-1133">Transmembrane helix</keyword>
<feature type="signal peptide" evidence="2">
    <location>
        <begin position="1"/>
        <end position="26"/>
    </location>
</feature>
<protein>
    <submittedName>
        <fullName evidence="3">Uncharacterized protein</fullName>
    </submittedName>
</protein>
<feature type="transmembrane region" description="Helical" evidence="1">
    <location>
        <begin position="350"/>
        <end position="368"/>
    </location>
</feature>
<reference evidence="3" key="1">
    <citation type="submission" date="2023-03" db="EMBL/GenBank/DDBJ databases">
        <title>Andean soil-derived lignocellulolytic bacterial consortium as a source of novel taxa and putative plastic-active enzymes.</title>
        <authorList>
            <person name="Diaz-Garcia L."/>
            <person name="Chuvochina M."/>
            <person name="Feuerriegel G."/>
            <person name="Bunk B."/>
            <person name="Sproer C."/>
            <person name="Streit W.R."/>
            <person name="Rodriguez L.M."/>
            <person name="Overmann J."/>
            <person name="Jimenez D.J."/>
        </authorList>
    </citation>
    <scope>NUCLEOTIDE SEQUENCE</scope>
    <source>
        <strain evidence="3">MAG 4610</strain>
    </source>
</reference>
<feature type="transmembrane region" description="Helical" evidence="1">
    <location>
        <begin position="261"/>
        <end position="278"/>
    </location>
</feature>
<keyword evidence="1" id="KW-0472">Membrane</keyword>
<evidence type="ECO:0000313" key="3">
    <source>
        <dbReference type="EMBL" id="WEK14227.1"/>
    </source>
</evidence>
<feature type="transmembrane region" description="Helical" evidence="1">
    <location>
        <begin position="445"/>
        <end position="469"/>
    </location>
</feature>
<proteinExistence type="predicted"/>
<feature type="transmembrane region" description="Helical" evidence="1">
    <location>
        <begin position="290"/>
        <end position="313"/>
    </location>
</feature>
<feature type="transmembrane region" description="Helical" evidence="1">
    <location>
        <begin position="325"/>
        <end position="344"/>
    </location>
</feature>
<keyword evidence="2" id="KW-0732">Signal</keyword>
<feature type="transmembrane region" description="Helical" evidence="1">
    <location>
        <begin position="475"/>
        <end position="496"/>
    </location>
</feature>